<dbReference type="VEuPathDB" id="VectorBase:AALC636_031465"/>
<dbReference type="AlphaFoldDB" id="A0A023EP64"/>
<dbReference type="VEuPathDB" id="VectorBase:AALFPA_048664"/>
<feature type="chain" id="PRO_5001514168" evidence="8">
    <location>
        <begin position="25"/>
        <end position="267"/>
    </location>
</feature>
<comment type="similarity">
    <text evidence="2">Belongs to the attacin/sarcotoxin-2 family.</text>
</comment>
<reference evidence="10" key="1">
    <citation type="journal article" date="2014" name="PLoS Negl. Trop. Dis.">
        <title>Identification and characterization of seminal fluid proteins in the Asian tiger mosquito, Aedes albopictus.</title>
        <authorList>
            <person name="Boes K.E."/>
            <person name="Ribeiro J.M."/>
            <person name="Wong A."/>
            <person name="Harrington L.C."/>
            <person name="Wolfner M.F."/>
            <person name="Sirot L.K."/>
        </authorList>
    </citation>
    <scope>NUCLEOTIDE SEQUENCE</scope>
    <source>
        <tissue evidence="10">Reproductive organs</tissue>
    </source>
</reference>
<evidence type="ECO:0000256" key="1">
    <source>
        <dbReference type="ARBA" id="ARBA00004613"/>
    </source>
</evidence>
<evidence type="ECO:0000256" key="4">
    <source>
        <dbReference type="ARBA" id="ARBA00022529"/>
    </source>
</evidence>
<organism evidence="10">
    <name type="scientific">Aedes albopictus</name>
    <name type="common">Asian tiger mosquito</name>
    <name type="synonym">Stegomyia albopicta</name>
    <dbReference type="NCBI Taxonomy" id="7160"/>
    <lineage>
        <taxon>Eukaryota</taxon>
        <taxon>Metazoa</taxon>
        <taxon>Ecdysozoa</taxon>
        <taxon>Arthropoda</taxon>
        <taxon>Hexapoda</taxon>
        <taxon>Insecta</taxon>
        <taxon>Pterygota</taxon>
        <taxon>Neoptera</taxon>
        <taxon>Endopterygota</taxon>
        <taxon>Diptera</taxon>
        <taxon>Nematocera</taxon>
        <taxon>Culicoidea</taxon>
        <taxon>Culicidae</taxon>
        <taxon>Culicinae</taxon>
        <taxon>Aedini</taxon>
        <taxon>Aedes</taxon>
        <taxon>Stegomyia</taxon>
    </lineage>
</organism>
<proteinExistence type="evidence at transcript level"/>
<dbReference type="GO" id="GO:0005576">
    <property type="term" value="C:extracellular region"/>
    <property type="evidence" value="ECO:0007669"/>
    <property type="project" value="UniProtKB-SubCell"/>
</dbReference>
<evidence type="ECO:0000256" key="2">
    <source>
        <dbReference type="ARBA" id="ARBA00007550"/>
    </source>
</evidence>
<protein>
    <submittedName>
        <fullName evidence="10">Putative attacin</fullName>
    </submittedName>
</protein>
<keyword evidence="4" id="KW-0929">Antimicrobial</keyword>
<dbReference type="GO" id="GO:0042742">
    <property type="term" value="P:defense response to bacterium"/>
    <property type="evidence" value="ECO:0007669"/>
    <property type="project" value="UniProtKB-KW"/>
</dbReference>
<dbReference type="EMBL" id="GAPW01003339">
    <property type="protein sequence ID" value="JAC10259.1"/>
    <property type="molecule type" value="mRNA"/>
</dbReference>
<comment type="subcellular location">
    <subcellularLocation>
        <location evidence="1">Secreted</location>
    </subcellularLocation>
</comment>
<evidence type="ECO:0000256" key="5">
    <source>
        <dbReference type="ARBA" id="ARBA00022588"/>
    </source>
</evidence>
<dbReference type="GO" id="GO:0045087">
    <property type="term" value="P:innate immune response"/>
    <property type="evidence" value="ECO:0007669"/>
    <property type="project" value="UniProtKB-KW"/>
</dbReference>
<keyword evidence="7" id="KW-0044">Antibiotic</keyword>
<evidence type="ECO:0000256" key="3">
    <source>
        <dbReference type="ARBA" id="ARBA00022525"/>
    </source>
</evidence>
<name>A0A023EP64_AEDAL</name>
<evidence type="ECO:0000256" key="6">
    <source>
        <dbReference type="ARBA" id="ARBA00022859"/>
    </source>
</evidence>
<keyword evidence="8" id="KW-0732">Signal</keyword>
<feature type="domain" description="Attacin C-terminal" evidence="9">
    <location>
        <begin position="148"/>
        <end position="267"/>
    </location>
</feature>
<dbReference type="InterPro" id="IPR005521">
    <property type="entry name" value="Attacin_C"/>
</dbReference>
<evidence type="ECO:0000259" key="9">
    <source>
        <dbReference type="Pfam" id="PF03769"/>
    </source>
</evidence>
<feature type="signal peptide" evidence="8">
    <location>
        <begin position="1"/>
        <end position="24"/>
    </location>
</feature>
<evidence type="ECO:0000256" key="7">
    <source>
        <dbReference type="ARBA" id="ARBA00023022"/>
    </source>
</evidence>
<keyword evidence="5" id="KW-0399">Innate immunity</keyword>
<dbReference type="Pfam" id="PF03769">
    <property type="entry name" value="Attacin_C"/>
    <property type="match status" value="1"/>
</dbReference>
<sequence length="267" mass="28104">MAIYSRASLVAFIFLAMAGTESLAQFHGSLAPDNSFNLGGSHRIAGNNNENLQASLGLGGNTNGGPVTGDWNVDYNRGLNSAGIFGSHTAPGPQNTVGARGNLNLFNGQKDRLDVSAFGSQSTNNIKQFGTGLHFNGHSASVTKTNQPGVASQTRFDGSANLFKSSTNQFGANAFKSQTKWADGPSVGSHGAGLNWNHARGHGASVAFERTPALKQTNLSATGRANIWQSRDRQTSLDAFGSASRTWVGPMRGKINYNAGFGLSHRF</sequence>
<keyword evidence="3" id="KW-0964">Secreted</keyword>
<evidence type="ECO:0000256" key="8">
    <source>
        <dbReference type="SAM" id="SignalP"/>
    </source>
</evidence>
<accession>A0A023EP64</accession>
<keyword evidence="6" id="KW-0391">Immunity</keyword>
<evidence type="ECO:0000313" key="10">
    <source>
        <dbReference type="EMBL" id="JAC10259.1"/>
    </source>
</evidence>